<name>A0AAW0AQ65_9AGAR</name>
<feature type="compositionally biased region" description="Basic and acidic residues" evidence="1">
    <location>
        <begin position="27"/>
        <end position="40"/>
    </location>
</feature>
<proteinExistence type="predicted"/>
<organism evidence="2 3">
    <name type="scientific">Favolaschia claudopus</name>
    <dbReference type="NCBI Taxonomy" id="2862362"/>
    <lineage>
        <taxon>Eukaryota</taxon>
        <taxon>Fungi</taxon>
        <taxon>Dikarya</taxon>
        <taxon>Basidiomycota</taxon>
        <taxon>Agaricomycotina</taxon>
        <taxon>Agaricomycetes</taxon>
        <taxon>Agaricomycetidae</taxon>
        <taxon>Agaricales</taxon>
        <taxon>Marasmiineae</taxon>
        <taxon>Mycenaceae</taxon>
        <taxon>Favolaschia</taxon>
    </lineage>
</organism>
<evidence type="ECO:0000256" key="1">
    <source>
        <dbReference type="SAM" id="MobiDB-lite"/>
    </source>
</evidence>
<accession>A0AAW0AQ65</accession>
<comment type="caution">
    <text evidence="2">The sequence shown here is derived from an EMBL/GenBank/DDBJ whole genome shotgun (WGS) entry which is preliminary data.</text>
</comment>
<dbReference type="AlphaFoldDB" id="A0AAW0AQ65"/>
<reference evidence="2 3" key="1">
    <citation type="journal article" date="2024" name="J Genomics">
        <title>Draft genome sequencing and assembly of Favolaschia claudopus CIRM-BRFM 2984 isolated from oak limbs.</title>
        <authorList>
            <person name="Navarro D."/>
            <person name="Drula E."/>
            <person name="Chaduli D."/>
            <person name="Cazenave R."/>
            <person name="Ahrendt S."/>
            <person name="Wang J."/>
            <person name="Lipzen A."/>
            <person name="Daum C."/>
            <person name="Barry K."/>
            <person name="Grigoriev I.V."/>
            <person name="Favel A."/>
            <person name="Rosso M.N."/>
            <person name="Martin F."/>
        </authorList>
    </citation>
    <scope>NUCLEOTIDE SEQUENCE [LARGE SCALE GENOMIC DNA]</scope>
    <source>
        <strain evidence="2 3">CIRM-BRFM 2984</strain>
    </source>
</reference>
<sequence>MFNNIISPHSEKRHAGQIDHGISHPGDLGHVESRPKDLRNAHSRRSRASHPTSPFRRSREIELGGDAGSDAAWDIETTTVVSGGARARVWIDVENKAAQLAGAATIGGGAWERAKRHCSRKRQLCLLSLPCRSVMNFFNWNIVGVLKTGDQARAQLASGRLCDGVDEEDGGEREKRSARKVEEGEEMNAFILILVLLIF</sequence>
<gene>
    <name evidence="2" type="ORF">R3P38DRAFT_2787160</name>
</gene>
<dbReference type="Proteomes" id="UP001362999">
    <property type="component" value="Unassembled WGS sequence"/>
</dbReference>
<protein>
    <submittedName>
        <fullName evidence="2">Uncharacterized protein</fullName>
    </submittedName>
</protein>
<feature type="region of interest" description="Disordered" evidence="1">
    <location>
        <begin position="1"/>
        <end position="61"/>
    </location>
</feature>
<keyword evidence="3" id="KW-1185">Reference proteome</keyword>
<evidence type="ECO:0000313" key="3">
    <source>
        <dbReference type="Proteomes" id="UP001362999"/>
    </source>
</evidence>
<dbReference type="EMBL" id="JAWWNJ010000055">
    <property type="protein sequence ID" value="KAK7015049.1"/>
    <property type="molecule type" value="Genomic_DNA"/>
</dbReference>
<evidence type="ECO:0000313" key="2">
    <source>
        <dbReference type="EMBL" id="KAK7015049.1"/>
    </source>
</evidence>